<organism evidence="2 3">
    <name type="scientific">Capsicum annuum</name>
    <name type="common">Capsicum pepper</name>
    <dbReference type="NCBI Taxonomy" id="4072"/>
    <lineage>
        <taxon>Eukaryota</taxon>
        <taxon>Viridiplantae</taxon>
        <taxon>Streptophyta</taxon>
        <taxon>Embryophyta</taxon>
        <taxon>Tracheophyta</taxon>
        <taxon>Spermatophyta</taxon>
        <taxon>Magnoliopsida</taxon>
        <taxon>eudicotyledons</taxon>
        <taxon>Gunneridae</taxon>
        <taxon>Pentapetalae</taxon>
        <taxon>asterids</taxon>
        <taxon>lamiids</taxon>
        <taxon>Solanales</taxon>
        <taxon>Solanaceae</taxon>
        <taxon>Solanoideae</taxon>
        <taxon>Capsiceae</taxon>
        <taxon>Capsicum</taxon>
    </lineage>
</organism>
<reference evidence="2 3" key="2">
    <citation type="journal article" date="2017" name="Genome Biol.">
        <title>New reference genome sequences of hot pepper reveal the massive evolution of plant disease-resistance genes by retroduplication.</title>
        <authorList>
            <person name="Kim S."/>
            <person name="Park J."/>
            <person name="Yeom S.I."/>
            <person name="Kim Y.M."/>
            <person name="Seo E."/>
            <person name="Kim K.T."/>
            <person name="Kim M.S."/>
            <person name="Lee J.M."/>
            <person name="Cheong K."/>
            <person name="Shin H.S."/>
            <person name="Kim S.B."/>
            <person name="Han K."/>
            <person name="Lee J."/>
            <person name="Park M."/>
            <person name="Lee H.A."/>
            <person name="Lee H.Y."/>
            <person name="Lee Y."/>
            <person name="Oh S."/>
            <person name="Lee J.H."/>
            <person name="Choi E."/>
            <person name="Choi E."/>
            <person name="Lee S.E."/>
            <person name="Jeon J."/>
            <person name="Kim H."/>
            <person name="Choi G."/>
            <person name="Song H."/>
            <person name="Lee J."/>
            <person name="Lee S.C."/>
            <person name="Kwon J.K."/>
            <person name="Lee H.Y."/>
            <person name="Koo N."/>
            <person name="Hong Y."/>
            <person name="Kim R.W."/>
            <person name="Kang W.H."/>
            <person name="Huh J.H."/>
            <person name="Kang B.C."/>
            <person name="Yang T.J."/>
            <person name="Lee Y.H."/>
            <person name="Bennetzen J.L."/>
            <person name="Choi D."/>
        </authorList>
    </citation>
    <scope>NUCLEOTIDE SEQUENCE [LARGE SCALE GENOMIC DNA]</scope>
    <source>
        <strain evidence="3">cv. CM334</strain>
    </source>
</reference>
<dbReference type="GO" id="GO:0004523">
    <property type="term" value="F:RNA-DNA hybrid ribonuclease activity"/>
    <property type="evidence" value="ECO:0007669"/>
    <property type="project" value="InterPro"/>
</dbReference>
<dbReference type="EMBL" id="AYRZ02000003">
    <property type="protein sequence ID" value="PHT85963.1"/>
    <property type="molecule type" value="Genomic_DNA"/>
</dbReference>
<dbReference type="InterPro" id="IPR026960">
    <property type="entry name" value="RVT-Znf"/>
</dbReference>
<protein>
    <recommendedName>
        <fullName evidence="1">Reverse transcriptase zinc-binding domain-containing protein</fullName>
    </recommendedName>
</protein>
<accession>A0A2G2ZVF6</accession>
<dbReference type="PANTHER" id="PTHR33116:SF78">
    <property type="entry name" value="OS12G0587133 PROTEIN"/>
    <property type="match status" value="1"/>
</dbReference>
<proteinExistence type="predicted"/>
<gene>
    <name evidence="2" type="ORF">T459_08069</name>
</gene>
<dbReference type="AlphaFoldDB" id="A0A2G2ZVF6"/>
<dbReference type="Proteomes" id="UP000222542">
    <property type="component" value="Unassembled WGS sequence"/>
</dbReference>
<evidence type="ECO:0000313" key="3">
    <source>
        <dbReference type="Proteomes" id="UP000222542"/>
    </source>
</evidence>
<evidence type="ECO:0000259" key="1">
    <source>
        <dbReference type="Pfam" id="PF13966"/>
    </source>
</evidence>
<sequence length="660" mass="74720">MSNHQPLKDEFAFDDFYEVPAIGNSGGIVWMWLSHIVHVSLVDRTNQEVHSRIQVFGKYLGFPILNHQPRAKDFQYIIDNMENKLANWKTNFLTPMGRLTLIRSTLNAIPAYTMQYFSLPASTCQTIDKIQKDFLWGSTTDKQKMHYVSLETCTLPRANGGLGLSTAKTKNRVLLTGLSWRLFTNPNALWTRALVSSYNYPNTCKTSFIWKNILQGGKICAPNIAWKPNSGTTVSFWLNRWIPDSPPLRHLLYGPLTKAEYCYHLSDVWDGTSWNWNKLTIPIPDDLKDKAAKARLLPTLSIPDLSYWAASPNGIFSSHSVYLYLSNKEPHPVTFTWIWKLNPINKYKFTLWLCFLDRLPTFHYLNRLTIAPTPICPICHAPVDAELHALLKGLELVVQHNYHPIEIEVDSLELLYCLDTSSTNFNPDLSLCSFTSVVLINWKLEKIEGKIVHPSLVPTNRELKMPFFLTLQSVQTLSDPKVIDRIKIELFGATAITRKIVLEGGLVVVNSLNGDGAVGGSSGAAVGANDAPLTIFKINHYEYDHIGYIDFTFSSKCFGCKCQDCKVKHDVVINAINALTASVKELTSKRSSIPSKRILYPSTPLEIKAKRRRKVTSKALSSIQKSKIVTPLSVFFIEQCIMAKEEQHELKKMNIYICSN</sequence>
<dbReference type="PANTHER" id="PTHR33116">
    <property type="entry name" value="REVERSE TRANSCRIPTASE ZINC-BINDING DOMAIN-CONTAINING PROTEIN-RELATED-RELATED"/>
    <property type="match status" value="1"/>
</dbReference>
<comment type="caution">
    <text evidence="2">The sequence shown here is derived from an EMBL/GenBank/DDBJ whole genome shotgun (WGS) entry which is preliminary data.</text>
</comment>
<evidence type="ECO:0000313" key="2">
    <source>
        <dbReference type="EMBL" id="PHT85963.1"/>
    </source>
</evidence>
<keyword evidence="3" id="KW-1185">Reference proteome</keyword>
<feature type="domain" description="Reverse transcriptase zinc-binding" evidence="1">
    <location>
        <begin position="316"/>
        <end position="393"/>
    </location>
</feature>
<dbReference type="Gramene" id="PHT85963">
    <property type="protein sequence ID" value="PHT85963"/>
    <property type="gene ID" value="T459_08069"/>
</dbReference>
<dbReference type="Pfam" id="PF13966">
    <property type="entry name" value="zf-RVT"/>
    <property type="match status" value="1"/>
</dbReference>
<name>A0A2G2ZVF6_CAPAN</name>
<dbReference type="GO" id="GO:0003676">
    <property type="term" value="F:nucleic acid binding"/>
    <property type="evidence" value="ECO:0007669"/>
    <property type="project" value="InterPro"/>
</dbReference>
<reference evidence="2 3" key="1">
    <citation type="journal article" date="2014" name="Nat. Genet.">
        <title>Genome sequence of the hot pepper provides insights into the evolution of pungency in Capsicum species.</title>
        <authorList>
            <person name="Kim S."/>
            <person name="Park M."/>
            <person name="Yeom S.I."/>
            <person name="Kim Y.M."/>
            <person name="Lee J.M."/>
            <person name="Lee H.A."/>
            <person name="Seo E."/>
            <person name="Choi J."/>
            <person name="Cheong K."/>
            <person name="Kim K.T."/>
            <person name="Jung K."/>
            <person name="Lee G.W."/>
            <person name="Oh S.K."/>
            <person name="Bae C."/>
            <person name="Kim S.B."/>
            <person name="Lee H.Y."/>
            <person name="Kim S.Y."/>
            <person name="Kim M.S."/>
            <person name="Kang B.C."/>
            <person name="Jo Y.D."/>
            <person name="Yang H.B."/>
            <person name="Jeong H.J."/>
            <person name="Kang W.H."/>
            <person name="Kwon J.K."/>
            <person name="Shin C."/>
            <person name="Lim J.Y."/>
            <person name="Park J.H."/>
            <person name="Huh J.H."/>
            <person name="Kim J.S."/>
            <person name="Kim B.D."/>
            <person name="Cohen O."/>
            <person name="Paran I."/>
            <person name="Suh M.C."/>
            <person name="Lee S.B."/>
            <person name="Kim Y.K."/>
            <person name="Shin Y."/>
            <person name="Noh S.J."/>
            <person name="Park J."/>
            <person name="Seo Y.S."/>
            <person name="Kwon S.Y."/>
            <person name="Kim H.A."/>
            <person name="Park J.M."/>
            <person name="Kim H.J."/>
            <person name="Choi S.B."/>
            <person name="Bosland P.W."/>
            <person name="Reeves G."/>
            <person name="Jo S.H."/>
            <person name="Lee B.W."/>
            <person name="Cho H.T."/>
            <person name="Choi H.S."/>
            <person name="Lee M.S."/>
            <person name="Yu Y."/>
            <person name="Do Choi Y."/>
            <person name="Park B.S."/>
            <person name="van Deynze A."/>
            <person name="Ashrafi H."/>
            <person name="Hill T."/>
            <person name="Kim W.T."/>
            <person name="Pai H.S."/>
            <person name="Ahn H.K."/>
            <person name="Yeam I."/>
            <person name="Giovannoni J.J."/>
            <person name="Rose J.K."/>
            <person name="Sorensen I."/>
            <person name="Lee S.J."/>
            <person name="Kim R.W."/>
            <person name="Choi I.Y."/>
            <person name="Choi B.S."/>
            <person name="Lim J.S."/>
            <person name="Lee Y.H."/>
            <person name="Choi D."/>
        </authorList>
    </citation>
    <scope>NUCLEOTIDE SEQUENCE [LARGE SCALE GENOMIC DNA]</scope>
    <source>
        <strain evidence="3">cv. CM334</strain>
    </source>
</reference>